<evidence type="ECO:0000313" key="3">
    <source>
        <dbReference type="Proteomes" id="UP000248584"/>
    </source>
</evidence>
<dbReference type="EMBL" id="QKZR01000003">
    <property type="protein sequence ID" value="PZX39910.1"/>
    <property type="molecule type" value="Genomic_DNA"/>
</dbReference>
<keyword evidence="1" id="KW-0732">Signal</keyword>
<dbReference type="RefSeq" id="WP_015363033.1">
    <property type="nucleotide sequence ID" value="NZ_QKZR01000003.1"/>
</dbReference>
<gene>
    <name evidence="2" type="ORF">LX97_02268</name>
</gene>
<evidence type="ECO:0008006" key="4">
    <source>
        <dbReference type="Google" id="ProtNLM"/>
    </source>
</evidence>
<proteinExistence type="predicted"/>
<comment type="caution">
    <text evidence="2">The sequence shown here is derived from an EMBL/GenBank/DDBJ whole genome shotgun (WGS) entry which is preliminary data.</text>
</comment>
<feature type="chain" id="PRO_5047545294" description="DUF3575 domain-containing protein" evidence="1">
    <location>
        <begin position="20"/>
        <end position="266"/>
    </location>
</feature>
<evidence type="ECO:0000256" key="1">
    <source>
        <dbReference type="SAM" id="SignalP"/>
    </source>
</evidence>
<protein>
    <recommendedName>
        <fullName evidence="4">DUF3575 domain-containing protein</fullName>
    </recommendedName>
</protein>
<reference evidence="2 3" key="1">
    <citation type="submission" date="2018-06" db="EMBL/GenBank/DDBJ databases">
        <title>Genomic Encyclopedia of Archaeal and Bacterial Type Strains, Phase II (KMG-II): from individual species to whole genera.</title>
        <authorList>
            <person name="Goeker M."/>
        </authorList>
    </citation>
    <scope>NUCLEOTIDE SEQUENCE [LARGE SCALE GENOMIC DNA]</scope>
    <source>
        <strain evidence="2 3">DSM 17205</strain>
    </source>
</reference>
<keyword evidence="3" id="KW-1185">Reference proteome</keyword>
<feature type="signal peptide" evidence="1">
    <location>
        <begin position="1"/>
        <end position="19"/>
    </location>
</feature>
<evidence type="ECO:0000313" key="2">
    <source>
        <dbReference type="EMBL" id="PZX39910.1"/>
    </source>
</evidence>
<dbReference type="Proteomes" id="UP000248584">
    <property type="component" value="Unassembled WGS sequence"/>
</dbReference>
<name>A0ABX5PXK6_9FLAO</name>
<sequence>MKTKIILFLLLFNGLLISAQEIKAGNNFYFTRNLDKQLIPKKVKILNGTMPSNFEIIKKSRITVLHKDEDYTYFSYWNYTATSDMHATYNEDSSGNTRIFKIKNERFKNLTSTYYNKFRGFKFGTYSVPIRLRNSDGVFEFDSNLSLGASLVARFSLSRYNQYSYIDISGGISITKVNLNPENSNLGSIGDFETVEALSPAAITPTIGILVGIAKNVNLGTYVGWDHISTADNKAKWIYDRKPWVGIGLNIAFTGNASQSDSKSGK</sequence>
<accession>A0ABX5PXK6</accession>
<organism evidence="2 3">
    <name type="scientific">Nonlabens dokdonensis</name>
    <dbReference type="NCBI Taxonomy" id="328515"/>
    <lineage>
        <taxon>Bacteria</taxon>
        <taxon>Pseudomonadati</taxon>
        <taxon>Bacteroidota</taxon>
        <taxon>Flavobacteriia</taxon>
        <taxon>Flavobacteriales</taxon>
        <taxon>Flavobacteriaceae</taxon>
        <taxon>Nonlabens</taxon>
    </lineage>
</organism>